<dbReference type="Proteomes" id="UP000486351">
    <property type="component" value="Unassembled WGS sequence"/>
</dbReference>
<organism evidence="1 2">
    <name type="scientific">Phytophthora fragariae</name>
    <dbReference type="NCBI Taxonomy" id="53985"/>
    <lineage>
        <taxon>Eukaryota</taxon>
        <taxon>Sar</taxon>
        <taxon>Stramenopiles</taxon>
        <taxon>Oomycota</taxon>
        <taxon>Peronosporomycetes</taxon>
        <taxon>Peronosporales</taxon>
        <taxon>Peronosporaceae</taxon>
        <taxon>Phytophthora</taxon>
    </lineage>
</organism>
<protein>
    <submittedName>
        <fullName evidence="1">Uncharacterized protein</fullName>
    </submittedName>
</protein>
<gene>
    <name evidence="1" type="ORF">PF008_g26790</name>
</gene>
<dbReference type="AlphaFoldDB" id="A0A6G0QG22"/>
<evidence type="ECO:0000313" key="1">
    <source>
        <dbReference type="EMBL" id="KAE9285923.1"/>
    </source>
</evidence>
<evidence type="ECO:0000313" key="2">
    <source>
        <dbReference type="Proteomes" id="UP000486351"/>
    </source>
</evidence>
<dbReference type="EMBL" id="QXFY01003360">
    <property type="protein sequence ID" value="KAE9285923.1"/>
    <property type="molecule type" value="Genomic_DNA"/>
</dbReference>
<name>A0A6G0QG22_9STRA</name>
<comment type="caution">
    <text evidence="1">The sequence shown here is derived from an EMBL/GenBank/DDBJ whole genome shotgun (WGS) entry which is preliminary data.</text>
</comment>
<proteinExistence type="predicted"/>
<reference evidence="1 2" key="1">
    <citation type="submission" date="2018-09" db="EMBL/GenBank/DDBJ databases">
        <title>Genomic investigation of the strawberry pathogen Phytophthora fragariae indicates pathogenicity is determined by transcriptional variation in three key races.</title>
        <authorList>
            <person name="Adams T.M."/>
            <person name="Armitage A.D."/>
            <person name="Sobczyk M.K."/>
            <person name="Bates H.J."/>
            <person name="Dunwell J.M."/>
            <person name="Nellist C.F."/>
            <person name="Harrison R.J."/>
        </authorList>
    </citation>
    <scope>NUCLEOTIDE SEQUENCE [LARGE SCALE GENOMIC DNA]</scope>
    <source>
        <strain evidence="1 2">NOV-77</strain>
    </source>
</reference>
<sequence length="48" mass="5696">MTQEKTPEDIFKKVLKLKSTDSPNADIWREYFKAYDKENPGKLFSFNP</sequence>
<accession>A0A6G0QG22</accession>